<name>A0AAP0B9W7_9ASPA</name>
<proteinExistence type="predicted"/>
<reference evidence="2 3" key="1">
    <citation type="journal article" date="2022" name="Nat. Plants">
        <title>Genomes of leafy and leafless Platanthera orchids illuminate the evolution of mycoheterotrophy.</title>
        <authorList>
            <person name="Li M.H."/>
            <person name="Liu K.W."/>
            <person name="Li Z."/>
            <person name="Lu H.C."/>
            <person name="Ye Q.L."/>
            <person name="Zhang D."/>
            <person name="Wang J.Y."/>
            <person name="Li Y.F."/>
            <person name="Zhong Z.M."/>
            <person name="Liu X."/>
            <person name="Yu X."/>
            <person name="Liu D.K."/>
            <person name="Tu X.D."/>
            <person name="Liu B."/>
            <person name="Hao Y."/>
            <person name="Liao X.Y."/>
            <person name="Jiang Y.T."/>
            <person name="Sun W.H."/>
            <person name="Chen J."/>
            <person name="Chen Y.Q."/>
            <person name="Ai Y."/>
            <person name="Zhai J.W."/>
            <person name="Wu S.S."/>
            <person name="Zhou Z."/>
            <person name="Hsiao Y.Y."/>
            <person name="Wu W.L."/>
            <person name="Chen Y.Y."/>
            <person name="Lin Y.F."/>
            <person name="Hsu J.L."/>
            <person name="Li C.Y."/>
            <person name="Wang Z.W."/>
            <person name="Zhao X."/>
            <person name="Zhong W.Y."/>
            <person name="Ma X.K."/>
            <person name="Ma L."/>
            <person name="Huang J."/>
            <person name="Chen G.Z."/>
            <person name="Huang M.Z."/>
            <person name="Huang L."/>
            <person name="Peng D.H."/>
            <person name="Luo Y.B."/>
            <person name="Zou S.Q."/>
            <person name="Chen S.P."/>
            <person name="Lan S."/>
            <person name="Tsai W.C."/>
            <person name="Van de Peer Y."/>
            <person name="Liu Z.J."/>
        </authorList>
    </citation>
    <scope>NUCLEOTIDE SEQUENCE [LARGE SCALE GENOMIC DNA]</scope>
    <source>
        <strain evidence="2">Lor287</strain>
    </source>
</reference>
<gene>
    <name evidence="2" type="ORF">KSP39_PZI015964</name>
</gene>
<dbReference type="AlphaFoldDB" id="A0AAP0B9W7"/>
<dbReference type="InterPro" id="IPR029480">
    <property type="entry name" value="Transpos_assoc"/>
</dbReference>
<feature type="domain" description="Transposase-associated" evidence="1">
    <location>
        <begin position="14"/>
        <end position="89"/>
    </location>
</feature>
<dbReference type="Pfam" id="PF13963">
    <property type="entry name" value="Transpos_assoc"/>
    <property type="match status" value="1"/>
</dbReference>
<keyword evidence="3" id="KW-1185">Reference proteome</keyword>
<sequence>MSTNKLLYHITQTRSWIYLQNRVSDEYIEGVDKFLDYAYENSSSSYESRIFCSCKKYTNRYLVEKTIPREHIIIHGFLKKYKTWSFHGESYHSQNYSGECSINHHVNLSDDMIRMIHEAAGIPAIDVSLHENPHTSNNPIDDFTVGDEKLRKLI</sequence>
<evidence type="ECO:0000259" key="1">
    <source>
        <dbReference type="Pfam" id="PF13963"/>
    </source>
</evidence>
<evidence type="ECO:0000313" key="2">
    <source>
        <dbReference type="EMBL" id="KAK8933895.1"/>
    </source>
</evidence>
<dbReference type="Proteomes" id="UP001418222">
    <property type="component" value="Unassembled WGS sequence"/>
</dbReference>
<accession>A0AAP0B9W7</accession>
<evidence type="ECO:0000313" key="3">
    <source>
        <dbReference type="Proteomes" id="UP001418222"/>
    </source>
</evidence>
<comment type="caution">
    <text evidence="2">The sequence shown here is derived from an EMBL/GenBank/DDBJ whole genome shotgun (WGS) entry which is preliminary data.</text>
</comment>
<protein>
    <recommendedName>
        <fullName evidence="1">Transposase-associated domain-containing protein</fullName>
    </recommendedName>
</protein>
<organism evidence="2 3">
    <name type="scientific">Platanthera zijinensis</name>
    <dbReference type="NCBI Taxonomy" id="2320716"/>
    <lineage>
        <taxon>Eukaryota</taxon>
        <taxon>Viridiplantae</taxon>
        <taxon>Streptophyta</taxon>
        <taxon>Embryophyta</taxon>
        <taxon>Tracheophyta</taxon>
        <taxon>Spermatophyta</taxon>
        <taxon>Magnoliopsida</taxon>
        <taxon>Liliopsida</taxon>
        <taxon>Asparagales</taxon>
        <taxon>Orchidaceae</taxon>
        <taxon>Orchidoideae</taxon>
        <taxon>Orchideae</taxon>
        <taxon>Orchidinae</taxon>
        <taxon>Platanthera</taxon>
    </lineage>
</organism>
<dbReference type="EMBL" id="JBBWWQ010000013">
    <property type="protein sequence ID" value="KAK8933895.1"/>
    <property type="molecule type" value="Genomic_DNA"/>
</dbReference>